<keyword evidence="2" id="KW-0067">ATP-binding</keyword>
<dbReference type="PANTHER" id="PTHR30050">
    <property type="entry name" value="CHROMOSOMAL REPLICATION INITIATOR PROTEIN DNAA"/>
    <property type="match status" value="1"/>
</dbReference>
<accession>A0A8S5LEZ2</accession>
<evidence type="ECO:0000313" key="2">
    <source>
        <dbReference type="EMBL" id="DAD68613.1"/>
    </source>
</evidence>
<organism evidence="2">
    <name type="scientific">Siphoviridae sp. ctABi4</name>
    <dbReference type="NCBI Taxonomy" id="2823566"/>
    <lineage>
        <taxon>Viruses</taxon>
        <taxon>Duplodnaviria</taxon>
        <taxon>Heunggongvirae</taxon>
        <taxon>Uroviricota</taxon>
        <taxon>Caudoviricetes</taxon>
    </lineage>
</organism>
<keyword evidence="2" id="KW-0547">Nucleotide-binding</keyword>
<sequence length="286" mass="32587">MKLTAYERIIQKYLPKNGAQERLTQARLYSELTAEEKAQREADIFNAQTGRLTGYDCDKCKNKGTIYSTVKRDFCGTETFEVVSRPCECLKVRAELKRIKKSGLARLIERYNFGTYIVKSEWQAYIKKCAEDFANNPVDWFYIGGQSGCGKTHICTAIIGSLLKQGRSARYMLWGDDITAIKQAVTNAEQYEKLMSNVKNAGVLYIDDFFKTRSGEGISNADVNTTFKIINHRYNEQLPTVISSELSINEIAAIDEALGSRIAEMTRTHKIYISKDKSKNQRFYYG</sequence>
<evidence type="ECO:0000259" key="1">
    <source>
        <dbReference type="Pfam" id="PF00308"/>
    </source>
</evidence>
<dbReference type="GO" id="GO:0005524">
    <property type="term" value="F:ATP binding"/>
    <property type="evidence" value="ECO:0007669"/>
    <property type="project" value="InterPro"/>
</dbReference>
<keyword evidence="2" id="KW-0378">Hydrolase</keyword>
<reference evidence="2" key="1">
    <citation type="journal article" date="2021" name="Proc. Natl. Acad. Sci. U.S.A.">
        <title>A Catalog of Tens of Thousands of Viruses from Human Metagenomes Reveals Hidden Associations with Chronic Diseases.</title>
        <authorList>
            <person name="Tisza M.J."/>
            <person name="Buck C.B."/>
        </authorList>
    </citation>
    <scope>NUCLEOTIDE SEQUENCE</scope>
    <source>
        <strain evidence="2">CtABi4</strain>
    </source>
</reference>
<dbReference type="Gene3D" id="3.40.50.300">
    <property type="entry name" value="P-loop containing nucleotide triphosphate hydrolases"/>
    <property type="match status" value="1"/>
</dbReference>
<feature type="domain" description="Chromosomal replication initiator protein DnaA ATPAse" evidence="1">
    <location>
        <begin position="109"/>
        <end position="263"/>
    </location>
</feature>
<dbReference type="Pfam" id="PF00308">
    <property type="entry name" value="Bac_DnaA"/>
    <property type="match status" value="1"/>
</dbReference>
<dbReference type="GO" id="GO:0006260">
    <property type="term" value="P:DNA replication"/>
    <property type="evidence" value="ECO:0007669"/>
    <property type="project" value="TreeGrafter"/>
</dbReference>
<dbReference type="InterPro" id="IPR027417">
    <property type="entry name" value="P-loop_NTPase"/>
</dbReference>
<name>A0A8S5LEZ2_9CAUD</name>
<protein>
    <submittedName>
        <fullName evidence="2">Replicative helicase</fullName>
    </submittedName>
</protein>
<dbReference type="EMBL" id="BK014705">
    <property type="protein sequence ID" value="DAD68613.1"/>
    <property type="molecule type" value="Genomic_DNA"/>
</dbReference>
<dbReference type="SUPFAM" id="SSF52540">
    <property type="entry name" value="P-loop containing nucleoside triphosphate hydrolases"/>
    <property type="match status" value="1"/>
</dbReference>
<dbReference type="GO" id="GO:0004386">
    <property type="term" value="F:helicase activity"/>
    <property type="evidence" value="ECO:0007669"/>
    <property type="project" value="UniProtKB-KW"/>
</dbReference>
<dbReference type="InterPro" id="IPR013317">
    <property type="entry name" value="DnaA_dom"/>
</dbReference>
<dbReference type="PANTHER" id="PTHR30050:SF10">
    <property type="entry name" value="PHAGE-LIKE ELEMENT PBSX PROTEIN XKDC"/>
    <property type="match status" value="1"/>
</dbReference>
<proteinExistence type="predicted"/>
<keyword evidence="2" id="KW-0347">Helicase</keyword>